<organism evidence="2">
    <name type="scientific">Pongo abelii</name>
    <name type="common">Sumatran orangutan</name>
    <name type="synonym">Pongo pygmaeus abelii</name>
    <dbReference type="NCBI Taxonomy" id="9601"/>
    <lineage>
        <taxon>Eukaryota</taxon>
        <taxon>Metazoa</taxon>
        <taxon>Chordata</taxon>
        <taxon>Craniata</taxon>
        <taxon>Vertebrata</taxon>
        <taxon>Euteleostomi</taxon>
        <taxon>Mammalia</taxon>
        <taxon>Eutheria</taxon>
        <taxon>Euarchontoglires</taxon>
        <taxon>Primates</taxon>
        <taxon>Haplorrhini</taxon>
        <taxon>Catarrhini</taxon>
        <taxon>Hominidae</taxon>
        <taxon>Pongo</taxon>
    </lineage>
</organism>
<accession>A0A2J8QYY6</accession>
<reference evidence="2" key="1">
    <citation type="submission" date="2017-12" db="EMBL/GenBank/DDBJ databases">
        <title>High-resolution comparative analysis of great ape genomes.</title>
        <authorList>
            <person name="Pollen A."/>
            <person name="Hastie A."/>
            <person name="Hormozdiari F."/>
            <person name="Dougherty M."/>
            <person name="Liu R."/>
            <person name="Chaisson M."/>
            <person name="Hoppe E."/>
            <person name="Hill C."/>
            <person name="Pang A."/>
            <person name="Hillier L."/>
            <person name="Baker C."/>
            <person name="Armstrong J."/>
            <person name="Shendure J."/>
            <person name="Paten B."/>
            <person name="Wilson R."/>
            <person name="Chao H."/>
            <person name="Schneider V."/>
            <person name="Ventura M."/>
            <person name="Kronenberg Z."/>
            <person name="Murali S."/>
            <person name="Gordon D."/>
            <person name="Cantsilieris S."/>
            <person name="Munson K."/>
            <person name="Nelson B."/>
            <person name="Raja A."/>
            <person name="Underwood J."/>
            <person name="Diekhans M."/>
            <person name="Fiddes I."/>
            <person name="Haussler D."/>
            <person name="Eichler E."/>
        </authorList>
    </citation>
    <scope>NUCLEOTIDE SEQUENCE [LARGE SCALE GENOMIC DNA]</scope>
    <source>
        <strain evidence="2">Susie</strain>
    </source>
</reference>
<name>A0A2J8QYY6_PONAB</name>
<dbReference type="EMBL" id="NDHI03004961">
    <property type="protein sequence ID" value="PNJ01481.1"/>
    <property type="molecule type" value="Genomic_DNA"/>
</dbReference>
<feature type="compositionally biased region" description="Basic and acidic residues" evidence="1">
    <location>
        <begin position="29"/>
        <end position="46"/>
    </location>
</feature>
<feature type="non-terminal residue" evidence="2">
    <location>
        <position position="1"/>
    </location>
</feature>
<dbReference type="AlphaFoldDB" id="A0A2J8QYY6"/>
<comment type="caution">
    <text evidence="2">The sequence shown here is derived from an EMBL/GenBank/DDBJ whole genome shotgun (WGS) entry which is preliminary data.</text>
</comment>
<gene>
    <name evidence="2" type="ORF">CR201_G0056050</name>
</gene>
<feature type="region of interest" description="Disordered" evidence="1">
    <location>
        <begin position="1"/>
        <end position="50"/>
    </location>
</feature>
<evidence type="ECO:0000313" key="2">
    <source>
        <dbReference type="EMBL" id="PNJ01481.1"/>
    </source>
</evidence>
<evidence type="ECO:0000256" key="1">
    <source>
        <dbReference type="SAM" id="MobiDB-lite"/>
    </source>
</evidence>
<protein>
    <submittedName>
        <fullName evidence="2">C17orf51 isoform 2</fullName>
    </submittedName>
</protein>
<sequence length="69" mass="7895">SQRKRECPETAGAASRRWPQNHHPCPINMKEKTREAPQKRRGEVLQKKSSSLKFAQATDFPGCCSSRRN</sequence>
<proteinExistence type="predicted"/>